<dbReference type="AlphaFoldDB" id="A0A3G2J7Z8"/>
<dbReference type="KEGG" id="sdd:D9753_04935"/>
<protein>
    <submittedName>
        <fullName evidence="3">Transposase</fullName>
    </submittedName>
</protein>
<dbReference type="Pfam" id="PF13546">
    <property type="entry name" value="DDE_5"/>
    <property type="match status" value="1"/>
</dbReference>
<reference evidence="3 4" key="1">
    <citation type="submission" date="2018-10" db="EMBL/GenBank/DDBJ databases">
        <title>The genome of Streptomyces dangxiongensis Z022.</title>
        <authorList>
            <person name="Zhang B."/>
        </authorList>
    </citation>
    <scope>NUCLEOTIDE SEQUENCE [LARGE SCALE GENOMIC DNA]</scope>
    <source>
        <strain evidence="3 4">Z022</strain>
    </source>
</reference>
<keyword evidence="4" id="KW-1185">Reference proteome</keyword>
<organism evidence="3 4">
    <name type="scientific">Streptomyces dangxiongensis</name>
    <dbReference type="NCBI Taxonomy" id="1442032"/>
    <lineage>
        <taxon>Bacteria</taxon>
        <taxon>Bacillati</taxon>
        <taxon>Actinomycetota</taxon>
        <taxon>Actinomycetes</taxon>
        <taxon>Kitasatosporales</taxon>
        <taxon>Streptomycetaceae</taxon>
        <taxon>Streptomyces</taxon>
    </lineage>
</organism>
<dbReference type="InterPro" id="IPR038721">
    <property type="entry name" value="IS701-like_DDE_dom"/>
</dbReference>
<feature type="domain" description="Transposase IS701-like DDE" evidence="2">
    <location>
        <begin position="28"/>
        <end position="242"/>
    </location>
</feature>
<name>A0A3G2J7Z8_9ACTN</name>
<dbReference type="OrthoDB" id="3657225at2"/>
<dbReference type="PANTHER" id="PTHR33627">
    <property type="entry name" value="TRANSPOSASE"/>
    <property type="match status" value="1"/>
</dbReference>
<gene>
    <name evidence="3" type="ORF">D9753_04935</name>
</gene>
<dbReference type="InterPro" id="IPR039365">
    <property type="entry name" value="IS701-like"/>
</dbReference>
<proteinExistence type="predicted"/>
<evidence type="ECO:0000256" key="1">
    <source>
        <dbReference type="SAM" id="MobiDB-lite"/>
    </source>
</evidence>
<accession>A0A3G2J7Z8</accession>
<evidence type="ECO:0000313" key="3">
    <source>
        <dbReference type="EMBL" id="AYN38378.1"/>
    </source>
</evidence>
<evidence type="ECO:0000313" key="4">
    <source>
        <dbReference type="Proteomes" id="UP000268329"/>
    </source>
</evidence>
<sequence length="398" mass="43626">MTLLHGPAPRTSAEGGETSQLQAFTETVFDCLPRVDQRRWAERYIEALLRTPGKKSVRRLARSVSDSPTAAQAMHQFVNASPWDWSAARQGLLRWVRQTSPAVRAWTLAPAFIPKRGEHSAGVHRRYDPGLRRVSNCQLGMVVLATGDHGPLPVDWNLYIPHDWATDSALRAKVRVPDEVCGPLWSQAAEVLQRVGSGFPGRQVPVTAELSWLPDREAFLAHLVRSEQPFVVEVPDIVHVKHATSQSAGSPTRTVRQVLADRAADGGERQHVLSLAVALPGPARGRVRLRLLAQRSPSGSARTWLTNLVDRPLPDLLPLMRQPRLATLAVDTLSGDFGLQDFEGRSFPGWHHHTTLVSAAFTYSRVRASSVPSADGARARPAGAVGAATGRSILRRPR</sequence>
<dbReference type="PANTHER" id="PTHR33627:SF1">
    <property type="entry name" value="TRANSPOSASE"/>
    <property type="match status" value="1"/>
</dbReference>
<feature type="region of interest" description="Disordered" evidence="1">
    <location>
        <begin position="372"/>
        <end position="398"/>
    </location>
</feature>
<feature type="compositionally biased region" description="Low complexity" evidence="1">
    <location>
        <begin position="374"/>
        <end position="391"/>
    </location>
</feature>
<dbReference type="Proteomes" id="UP000268329">
    <property type="component" value="Chromosome"/>
</dbReference>
<evidence type="ECO:0000259" key="2">
    <source>
        <dbReference type="Pfam" id="PF13546"/>
    </source>
</evidence>
<dbReference type="RefSeq" id="WP_121785887.1">
    <property type="nucleotide sequence ID" value="NZ_CP033073.1"/>
</dbReference>
<dbReference type="EMBL" id="CP033073">
    <property type="protein sequence ID" value="AYN38378.1"/>
    <property type="molecule type" value="Genomic_DNA"/>
</dbReference>